<evidence type="ECO:0000313" key="2">
    <source>
        <dbReference type="EMBL" id="KAJ1132093.1"/>
    </source>
</evidence>
<organism evidence="2 3">
    <name type="scientific">Pleurodeles waltl</name>
    <name type="common">Iberian ribbed newt</name>
    <dbReference type="NCBI Taxonomy" id="8319"/>
    <lineage>
        <taxon>Eukaryota</taxon>
        <taxon>Metazoa</taxon>
        <taxon>Chordata</taxon>
        <taxon>Craniata</taxon>
        <taxon>Vertebrata</taxon>
        <taxon>Euteleostomi</taxon>
        <taxon>Amphibia</taxon>
        <taxon>Batrachia</taxon>
        <taxon>Caudata</taxon>
        <taxon>Salamandroidea</taxon>
        <taxon>Salamandridae</taxon>
        <taxon>Pleurodelinae</taxon>
        <taxon>Pleurodeles</taxon>
    </lineage>
</organism>
<protein>
    <submittedName>
        <fullName evidence="2">Uncharacterized protein</fullName>
    </submittedName>
</protein>
<feature type="region of interest" description="Disordered" evidence="1">
    <location>
        <begin position="86"/>
        <end position="106"/>
    </location>
</feature>
<dbReference type="Proteomes" id="UP001066276">
    <property type="component" value="Chromosome 7"/>
</dbReference>
<proteinExistence type="predicted"/>
<name>A0AAV7Q023_PLEWA</name>
<keyword evidence="3" id="KW-1185">Reference proteome</keyword>
<comment type="caution">
    <text evidence="2">The sequence shown here is derived from an EMBL/GenBank/DDBJ whole genome shotgun (WGS) entry which is preliminary data.</text>
</comment>
<feature type="compositionally biased region" description="Polar residues" evidence="1">
    <location>
        <begin position="89"/>
        <end position="106"/>
    </location>
</feature>
<dbReference type="AlphaFoldDB" id="A0AAV7Q023"/>
<evidence type="ECO:0000313" key="3">
    <source>
        <dbReference type="Proteomes" id="UP001066276"/>
    </source>
</evidence>
<evidence type="ECO:0000256" key="1">
    <source>
        <dbReference type="SAM" id="MobiDB-lite"/>
    </source>
</evidence>
<dbReference type="EMBL" id="JANPWB010000011">
    <property type="protein sequence ID" value="KAJ1132093.1"/>
    <property type="molecule type" value="Genomic_DNA"/>
</dbReference>
<sequence>MASRCLRHSLEAESRATASHVINEKQKASEDAPKLFKVAARPSGSVTLHKKMVLEVSARPGFDCRIGRTNRPSEFWRCLRTATGVDQVGPSSAEKTPQQHGSHYRN</sequence>
<gene>
    <name evidence="2" type="ORF">NDU88_010423</name>
</gene>
<reference evidence="2" key="1">
    <citation type="journal article" date="2022" name="bioRxiv">
        <title>Sequencing and chromosome-scale assembly of the giantPleurodeles waltlgenome.</title>
        <authorList>
            <person name="Brown T."/>
            <person name="Elewa A."/>
            <person name="Iarovenko S."/>
            <person name="Subramanian E."/>
            <person name="Araus A.J."/>
            <person name="Petzold A."/>
            <person name="Susuki M."/>
            <person name="Suzuki K.-i.T."/>
            <person name="Hayashi T."/>
            <person name="Toyoda A."/>
            <person name="Oliveira C."/>
            <person name="Osipova E."/>
            <person name="Leigh N.D."/>
            <person name="Simon A."/>
            <person name="Yun M.H."/>
        </authorList>
    </citation>
    <scope>NUCLEOTIDE SEQUENCE</scope>
    <source>
        <strain evidence="2">20211129_DDA</strain>
        <tissue evidence="2">Liver</tissue>
    </source>
</reference>
<feature type="region of interest" description="Disordered" evidence="1">
    <location>
        <begin position="1"/>
        <end position="30"/>
    </location>
</feature>
<accession>A0AAV7Q023</accession>